<dbReference type="GO" id="GO:0072669">
    <property type="term" value="C:tRNA-splicing ligase complex"/>
    <property type="evidence" value="ECO:0007669"/>
    <property type="project" value="TreeGrafter"/>
</dbReference>
<dbReference type="InterPro" id="IPR001233">
    <property type="entry name" value="RtcB"/>
</dbReference>
<comment type="subunit">
    <text evidence="2 15">Monomer.</text>
</comment>
<evidence type="ECO:0000256" key="6">
    <source>
        <dbReference type="ARBA" id="ARBA00023134"/>
    </source>
</evidence>
<feature type="binding site" evidence="14">
    <location>
        <position position="96"/>
    </location>
    <ligand>
        <name>Mn(2+)</name>
        <dbReference type="ChEBI" id="CHEBI:29035"/>
        <label>1</label>
    </ligand>
</feature>
<dbReference type="Proteomes" id="UP000632195">
    <property type="component" value="Unassembled WGS sequence"/>
</dbReference>
<evidence type="ECO:0000256" key="3">
    <source>
        <dbReference type="ARBA" id="ARBA00022598"/>
    </source>
</evidence>
<dbReference type="GO" id="GO:0003972">
    <property type="term" value="F:RNA ligase (ATP) activity"/>
    <property type="evidence" value="ECO:0007669"/>
    <property type="project" value="TreeGrafter"/>
</dbReference>
<evidence type="ECO:0000256" key="8">
    <source>
        <dbReference type="ARBA" id="ARBA00033766"/>
    </source>
</evidence>
<keyword evidence="3 15" id="KW-0436">Ligase</keyword>
<evidence type="ECO:0000256" key="9">
    <source>
        <dbReference type="ARBA" id="ARBA00045316"/>
    </source>
</evidence>
<keyword evidence="7 14" id="KW-0464">Manganese</keyword>
<dbReference type="AlphaFoldDB" id="A0AA37BQK2"/>
<evidence type="ECO:0000256" key="13">
    <source>
        <dbReference type="PIRSR" id="PIRSR601233-2"/>
    </source>
</evidence>
<feature type="binding site" evidence="13">
    <location>
        <begin position="377"/>
        <end position="380"/>
    </location>
    <ligand>
        <name>GMP</name>
        <dbReference type="ChEBI" id="CHEBI:58115"/>
    </ligand>
</feature>
<comment type="function">
    <text evidence="9">Essential for tRNA splicing and maturation. Acts by directly joining spliced tRNA halves to mature-sized tRNAs. Joins RNA with 2',3'-cyclic-phosphate or 3'-phosphate ends to RNA with 5'-hydroxy ends.</text>
</comment>
<evidence type="ECO:0000313" key="17">
    <source>
        <dbReference type="Proteomes" id="UP000632195"/>
    </source>
</evidence>
<feature type="binding site" evidence="13">
    <location>
        <position position="384"/>
    </location>
    <ligand>
        <name>GMP</name>
        <dbReference type="ChEBI" id="CHEBI:58115"/>
    </ligand>
</feature>
<dbReference type="InterPro" id="IPR036025">
    <property type="entry name" value="RtcB-like_sf"/>
</dbReference>
<evidence type="ECO:0000313" key="16">
    <source>
        <dbReference type="EMBL" id="GGM70716.1"/>
    </source>
</evidence>
<evidence type="ECO:0000256" key="10">
    <source>
        <dbReference type="ARBA" id="ARBA00047746"/>
    </source>
</evidence>
<comment type="similarity">
    <text evidence="1 15">Belongs to the RtcB family.</text>
</comment>
<keyword evidence="17" id="KW-1185">Reference proteome</keyword>
<evidence type="ECO:0000256" key="12">
    <source>
        <dbReference type="PIRSR" id="PIRSR601233-1"/>
    </source>
</evidence>
<evidence type="ECO:0000256" key="4">
    <source>
        <dbReference type="ARBA" id="ARBA00022723"/>
    </source>
</evidence>
<keyword evidence="4 14" id="KW-0479">Metal-binding</keyword>
<evidence type="ECO:0000256" key="2">
    <source>
        <dbReference type="ARBA" id="ARBA00011245"/>
    </source>
</evidence>
<keyword evidence="6 13" id="KW-0342">GTP-binding</keyword>
<comment type="catalytic activity">
    <reaction evidence="11">
        <text>a 3'-end 2',3'-cyclophospho-ribonucleotide-RNA + a 5'-end dephospho-ribonucleoside-RNA + GTP + H2O = a ribonucleotidyl-ribonucleotide-RNA + GMP + diphosphate + H(+)</text>
        <dbReference type="Rhea" id="RHEA:68080"/>
        <dbReference type="Rhea" id="RHEA-COMP:10464"/>
        <dbReference type="Rhea" id="RHEA-COMP:13936"/>
        <dbReference type="Rhea" id="RHEA-COMP:17355"/>
        <dbReference type="ChEBI" id="CHEBI:15377"/>
        <dbReference type="ChEBI" id="CHEBI:15378"/>
        <dbReference type="ChEBI" id="CHEBI:33019"/>
        <dbReference type="ChEBI" id="CHEBI:37565"/>
        <dbReference type="ChEBI" id="CHEBI:58115"/>
        <dbReference type="ChEBI" id="CHEBI:83064"/>
        <dbReference type="ChEBI" id="CHEBI:138284"/>
        <dbReference type="ChEBI" id="CHEBI:173118"/>
        <dbReference type="EC" id="6.5.1.8"/>
    </reaction>
</comment>
<protein>
    <recommendedName>
        <fullName evidence="8 15">tRNA-splicing ligase RtcB</fullName>
        <ecNumber evidence="15">6.5.1.-</ecNumber>
    </recommendedName>
</protein>
<dbReference type="GO" id="GO:0005525">
    <property type="term" value="F:GTP binding"/>
    <property type="evidence" value="ECO:0007669"/>
    <property type="project" value="UniProtKB-KW"/>
</dbReference>
<dbReference type="PANTHER" id="PTHR11118:SF1">
    <property type="entry name" value="RNA-SPLICING LIGASE RTCB HOMOLOG"/>
    <property type="match status" value="1"/>
</dbReference>
<evidence type="ECO:0000256" key="7">
    <source>
        <dbReference type="ARBA" id="ARBA00023211"/>
    </source>
</evidence>
<evidence type="ECO:0000256" key="1">
    <source>
        <dbReference type="ARBA" id="ARBA00008071"/>
    </source>
</evidence>
<dbReference type="Gene3D" id="3.90.1860.10">
    <property type="entry name" value="tRNA-splicing ligase RtcB"/>
    <property type="match status" value="1"/>
</dbReference>
<proteinExistence type="inferred from homology"/>
<dbReference type="PANTHER" id="PTHR11118">
    <property type="entry name" value="RNA-SPLICING LIGASE RTCB HOMOLOG"/>
    <property type="match status" value="1"/>
</dbReference>
<gene>
    <name evidence="15" type="primary">rtcB</name>
    <name evidence="16" type="ORF">GCM10007108_05940</name>
</gene>
<evidence type="ECO:0000256" key="14">
    <source>
        <dbReference type="PIRSR" id="PIRSR601233-3"/>
    </source>
</evidence>
<accession>A0AA37BQK2</accession>
<dbReference type="GO" id="GO:0170057">
    <property type="term" value="F:RNA ligase (GTP) activity"/>
    <property type="evidence" value="ECO:0007669"/>
    <property type="project" value="UniProtKB-EC"/>
</dbReference>
<feature type="binding site" evidence="14">
    <location>
        <position position="328"/>
    </location>
    <ligand>
        <name>Mn(2+)</name>
        <dbReference type="ChEBI" id="CHEBI:29035"/>
        <label>2</label>
    </ligand>
</feature>
<keyword evidence="5 13" id="KW-0547">Nucleotide-binding</keyword>
<dbReference type="RefSeq" id="WP_188680176.1">
    <property type="nucleotide sequence ID" value="NZ_BMNY01000001.1"/>
</dbReference>
<comment type="catalytic activity">
    <reaction evidence="10">
        <text>a 3'-end 3'-phospho-ribonucleotide-RNA + a 5'-end dephospho-ribonucleoside-RNA + GTP = a ribonucleotidyl-ribonucleotide-RNA + GMP + diphosphate</text>
        <dbReference type="Rhea" id="RHEA:68076"/>
        <dbReference type="Rhea" id="RHEA-COMP:10463"/>
        <dbReference type="Rhea" id="RHEA-COMP:13936"/>
        <dbReference type="Rhea" id="RHEA-COMP:17355"/>
        <dbReference type="ChEBI" id="CHEBI:33019"/>
        <dbReference type="ChEBI" id="CHEBI:37565"/>
        <dbReference type="ChEBI" id="CHEBI:58115"/>
        <dbReference type="ChEBI" id="CHEBI:83062"/>
        <dbReference type="ChEBI" id="CHEBI:138284"/>
        <dbReference type="ChEBI" id="CHEBI:173118"/>
        <dbReference type="EC" id="6.5.1.8"/>
    </reaction>
</comment>
<dbReference type="SUPFAM" id="SSF103365">
    <property type="entry name" value="Hypothetical protein PH1602"/>
    <property type="match status" value="1"/>
</dbReference>
<feature type="binding site" evidence="13">
    <location>
        <begin position="328"/>
        <end position="329"/>
    </location>
    <ligand>
        <name>GMP</name>
        <dbReference type="ChEBI" id="CHEBI:58115"/>
    </ligand>
</feature>
<reference evidence="16" key="1">
    <citation type="journal article" date="2014" name="Int. J. Syst. Evol. Microbiol.">
        <title>Complete genome sequence of Corynebacterium casei LMG S-19264T (=DSM 44701T), isolated from a smear-ripened cheese.</title>
        <authorList>
            <consortium name="US DOE Joint Genome Institute (JGI-PGF)"/>
            <person name="Walter F."/>
            <person name="Albersmeier A."/>
            <person name="Kalinowski J."/>
            <person name="Ruckert C."/>
        </authorList>
    </citation>
    <scope>NUCLEOTIDE SEQUENCE</scope>
    <source>
        <strain evidence="16">JCM 13583</strain>
    </source>
</reference>
<feature type="binding site" evidence="13">
    <location>
        <begin position="203"/>
        <end position="207"/>
    </location>
    <ligand>
        <name>GMP</name>
        <dbReference type="ChEBI" id="CHEBI:58115"/>
    </ligand>
</feature>
<feature type="active site" description="GMP-histidine intermediate" evidence="12">
    <location>
        <position position="403"/>
    </location>
</feature>
<dbReference type="GO" id="GO:0006388">
    <property type="term" value="P:tRNA splicing, via endonucleolytic cleavage and ligation"/>
    <property type="evidence" value="ECO:0007669"/>
    <property type="project" value="UniProtKB-ARBA"/>
</dbReference>
<dbReference type="PROSITE" id="PS01288">
    <property type="entry name" value="UPF0027"/>
    <property type="match status" value="1"/>
</dbReference>
<feature type="binding site" evidence="13">
    <location>
        <begin position="403"/>
        <end position="406"/>
    </location>
    <ligand>
        <name>GMP</name>
        <dbReference type="ChEBI" id="CHEBI:58115"/>
    </ligand>
</feature>
<dbReference type="GO" id="GO:0046872">
    <property type="term" value="F:metal ion binding"/>
    <property type="evidence" value="ECO:0007669"/>
    <property type="project" value="UniProtKB-UniRule"/>
</dbReference>
<dbReference type="Pfam" id="PF01139">
    <property type="entry name" value="RtcB"/>
    <property type="match status" value="1"/>
</dbReference>
<comment type="caution">
    <text evidence="16">The sequence shown here is derived from an EMBL/GenBank/DDBJ whole genome shotgun (WGS) entry which is preliminary data.</text>
</comment>
<dbReference type="EC" id="6.5.1.-" evidence="15"/>
<reference evidence="16" key="2">
    <citation type="submission" date="2022-09" db="EMBL/GenBank/DDBJ databases">
        <authorList>
            <person name="Sun Q."/>
            <person name="Ohkuma M."/>
        </authorList>
    </citation>
    <scope>NUCLEOTIDE SEQUENCE</scope>
    <source>
        <strain evidence="16">JCM 13583</strain>
    </source>
</reference>
<feature type="binding site" evidence="14">
    <location>
        <position position="204"/>
    </location>
    <ligand>
        <name>Mn(2+)</name>
        <dbReference type="ChEBI" id="CHEBI:29035"/>
        <label>1</label>
    </ligand>
</feature>
<sequence>MEIRVEKVGGFKFRLPSSQWPRMRTDGIVYANDSLMSSIKNDNSLLQVMNVATLPGIVGPSIGMPDIHWGYGFPIGGVAAFDYDEGIVSPGGVGYDINCGVTLIRSSLTLNDLRPKLKEVVDEIFRLVPSGVGSKGRYSIGHQDLNNILAEGIDWAVNRGYATEDDREKTEEYGRMEGADPAHVSSEARNRGIPQIGTLGAGNHFLEIQVVERVMDPGTARAFGIEEGKVTVMIHTGSRGLGHQVATDYIKRLNESSDSVRDVPDRQLTSAFLKSRIAQEYMGAMRAAANFGFVNRQLIVNSVREAFRRVMHLPAEDLGLDLVYSLAHNIAKVEEHDVDGKKVKVLVHRKGATRAFPAGRKENNRKYRETGHPVLIPGDMGRASYVLVGLPGSLSESFGSSCHGAGRMLSRSKATSTYPASRVISELEQKGIYLRAASKKVVSEEAPYSYKDVDEVVASVAGAGISRIVSRHIPVGVVKG</sequence>
<organism evidence="16 17">
    <name type="scientific">Thermogymnomonas acidicola</name>
    <dbReference type="NCBI Taxonomy" id="399579"/>
    <lineage>
        <taxon>Archaea</taxon>
        <taxon>Methanobacteriati</taxon>
        <taxon>Thermoplasmatota</taxon>
        <taxon>Thermoplasmata</taxon>
        <taxon>Thermoplasmatales</taxon>
        <taxon>Thermogymnomonas</taxon>
    </lineage>
</organism>
<dbReference type="EMBL" id="BMNY01000001">
    <property type="protein sequence ID" value="GGM70716.1"/>
    <property type="molecule type" value="Genomic_DNA"/>
</dbReference>
<feature type="binding site" evidence="14">
    <location>
        <position position="235"/>
    </location>
    <ligand>
        <name>Mn(2+)</name>
        <dbReference type="ChEBI" id="CHEBI:29035"/>
        <label>2</label>
    </ligand>
</feature>
<dbReference type="FunFam" id="3.90.1860.10:FF:000001">
    <property type="entry name" value="tRNA-splicing ligase RtcB homolog"/>
    <property type="match status" value="1"/>
</dbReference>
<evidence type="ECO:0000256" key="5">
    <source>
        <dbReference type="ARBA" id="ARBA00022741"/>
    </source>
</evidence>
<comment type="cofactor">
    <cofactor evidence="14 15">
        <name>Mn(2+)</name>
        <dbReference type="ChEBI" id="CHEBI:29035"/>
    </cofactor>
    <text evidence="14 15">Binds 2 manganese ions per subunit.</text>
</comment>
<feature type="binding site" evidence="13">
    <location>
        <position position="479"/>
    </location>
    <ligand>
        <name>GMP</name>
        <dbReference type="ChEBI" id="CHEBI:58115"/>
    </ligand>
</feature>
<evidence type="ECO:0000256" key="11">
    <source>
        <dbReference type="ARBA" id="ARBA00049514"/>
    </source>
</evidence>
<name>A0AA37BQK2_9ARCH</name>
<evidence type="ECO:0000256" key="15">
    <source>
        <dbReference type="RuleBase" id="RU371113"/>
    </source>
</evidence>